<keyword evidence="2" id="KW-1185">Reference proteome</keyword>
<proteinExistence type="predicted"/>
<organism evidence="1 2">
    <name type="scientific">Theobroma cacao</name>
    <name type="common">Cacao</name>
    <name type="synonym">Cocoa</name>
    <dbReference type="NCBI Taxonomy" id="3641"/>
    <lineage>
        <taxon>Eukaryota</taxon>
        <taxon>Viridiplantae</taxon>
        <taxon>Streptophyta</taxon>
        <taxon>Embryophyta</taxon>
        <taxon>Tracheophyta</taxon>
        <taxon>Spermatophyta</taxon>
        <taxon>Magnoliopsida</taxon>
        <taxon>eudicotyledons</taxon>
        <taxon>Gunneridae</taxon>
        <taxon>Pentapetalae</taxon>
        <taxon>rosids</taxon>
        <taxon>malvids</taxon>
        <taxon>Malvales</taxon>
        <taxon>Malvaceae</taxon>
        <taxon>Byttnerioideae</taxon>
        <taxon>Theobroma</taxon>
    </lineage>
</organism>
<evidence type="ECO:0000313" key="2">
    <source>
        <dbReference type="Proteomes" id="UP000026915"/>
    </source>
</evidence>
<dbReference type="EMBL" id="KE133219">
    <property type="protein sequence ID" value="EOY20448.1"/>
    <property type="molecule type" value="Genomic_DNA"/>
</dbReference>
<evidence type="ECO:0008006" key="3">
    <source>
        <dbReference type="Google" id="ProtNLM"/>
    </source>
</evidence>
<dbReference type="HOGENOM" id="CLU_2255101_0_0_1"/>
<dbReference type="Gramene" id="EOY20448">
    <property type="protein sequence ID" value="EOY20448"/>
    <property type="gene ID" value="TCM_046047"/>
</dbReference>
<sequence>MQDHFFFRNFKLAQCTKEKENFGQASFCLGDHNFNFPALQKVMVRQCPQLKIFCQGDLSTPKLKQVQLTEDAREGRWEGDLKTTVKQLFEEMNVQNSEMTEVTL</sequence>
<name>S1RU01_THECC</name>
<reference evidence="1 2" key="1">
    <citation type="journal article" date="2013" name="Genome Biol.">
        <title>The genome sequence of the most widely cultivated cacao type and its use to identify candidate genes regulating pod color.</title>
        <authorList>
            <person name="Motamayor J.C."/>
            <person name="Mockaitis K."/>
            <person name="Schmutz J."/>
            <person name="Haiminen N."/>
            <person name="Iii D.L."/>
            <person name="Cornejo O."/>
            <person name="Findley S.D."/>
            <person name="Zheng P."/>
            <person name="Utro F."/>
            <person name="Royaert S."/>
            <person name="Saski C."/>
            <person name="Jenkins J."/>
            <person name="Podicheti R."/>
            <person name="Zhao M."/>
            <person name="Scheffler B.E."/>
            <person name="Stack J.C."/>
            <person name="Feltus F.A."/>
            <person name="Mustiga G.M."/>
            <person name="Amores F."/>
            <person name="Phillips W."/>
            <person name="Marelli J.P."/>
            <person name="May G.D."/>
            <person name="Shapiro H."/>
            <person name="Ma J."/>
            <person name="Bustamante C.D."/>
            <person name="Schnell R.J."/>
            <person name="Main D."/>
            <person name="Gilbert D."/>
            <person name="Parida L."/>
            <person name="Kuhn D.N."/>
        </authorList>
    </citation>
    <scope>NUCLEOTIDE SEQUENCE [LARGE SCALE GENOMIC DNA]</scope>
    <source>
        <strain evidence="2">cv. Matina 1-6</strain>
    </source>
</reference>
<dbReference type="InParanoid" id="S1RU01"/>
<protein>
    <recommendedName>
        <fullName evidence="3">Cc-nbs-lrr resistance protein</fullName>
    </recommendedName>
</protein>
<dbReference type="Proteomes" id="UP000026915">
    <property type="component" value="Unassembled WGS sequence"/>
</dbReference>
<dbReference type="AlphaFoldDB" id="S1RU01"/>
<dbReference type="OMA" id="VEGDEWH"/>
<gene>
    <name evidence="1" type="ORF">TCM_046047</name>
</gene>
<accession>S1RU01</accession>
<evidence type="ECO:0000313" key="1">
    <source>
        <dbReference type="EMBL" id="EOY20448.1"/>
    </source>
</evidence>